<dbReference type="InterPro" id="IPR044005">
    <property type="entry name" value="DZR_2"/>
</dbReference>
<feature type="domain" description="Double zinc ribbon" evidence="3">
    <location>
        <begin position="7"/>
        <end position="67"/>
    </location>
</feature>
<gene>
    <name evidence="4" type="ORF">D1012_09320</name>
</gene>
<dbReference type="PANTHER" id="PTHR47505:SF1">
    <property type="entry name" value="DNA UTILIZATION PROTEIN YHGH"/>
    <property type="match status" value="1"/>
</dbReference>
<comment type="caution">
    <text evidence="4">The sequence shown here is derived from an EMBL/GenBank/DDBJ whole genome shotgun (WGS) entry which is preliminary data.</text>
</comment>
<dbReference type="AlphaFoldDB" id="A0A411Z3F7"/>
<feature type="domain" description="Phosphoribosyltransferase" evidence="2">
    <location>
        <begin position="185"/>
        <end position="237"/>
    </location>
</feature>
<sequence>MRMQAALLHMVYPPQCVACDAMVSTDFGLCGACWRETPFVTGLVCDTCGVPLPGQDPGHPVHCDECLTIARPWSRGRAAMLYRDRARSMVLQLKHADRIDLARPAGGWLMRAAQPILQPDMLIAPVPLHWLRLLRRRYNQSALLSAQLARLSGLAHCPDLLQRQRNTQSQEGRNRDGRFANLAESIRVHPRRRALVDGRHVLLVDDVMTSGATLAAAAEACLATGAAEISVLVLCRVAKEG</sequence>
<dbReference type="Pfam" id="PF00156">
    <property type="entry name" value="Pribosyltran"/>
    <property type="match status" value="1"/>
</dbReference>
<dbReference type="OrthoDB" id="9779910at2"/>
<dbReference type="Proteomes" id="UP000284547">
    <property type="component" value="Unassembled WGS sequence"/>
</dbReference>
<evidence type="ECO:0000256" key="1">
    <source>
        <dbReference type="ARBA" id="ARBA00008007"/>
    </source>
</evidence>
<evidence type="ECO:0000313" key="5">
    <source>
        <dbReference type="Proteomes" id="UP000284547"/>
    </source>
</evidence>
<keyword evidence="5" id="KW-1185">Reference proteome</keyword>
<dbReference type="InterPro" id="IPR051910">
    <property type="entry name" value="ComF/GntX_DNA_util-trans"/>
</dbReference>
<evidence type="ECO:0000313" key="4">
    <source>
        <dbReference type="EMBL" id="RGP37597.1"/>
    </source>
</evidence>
<dbReference type="Gene3D" id="3.40.50.2020">
    <property type="match status" value="1"/>
</dbReference>
<proteinExistence type="inferred from homology"/>
<accession>A0A411Z3F7</accession>
<dbReference type="Pfam" id="PF18912">
    <property type="entry name" value="DZR_2"/>
    <property type="match status" value="1"/>
</dbReference>
<protein>
    <submittedName>
        <fullName evidence="4">ComF family protein</fullName>
    </submittedName>
</protein>
<dbReference type="RefSeq" id="WP_118151414.1">
    <property type="nucleotide sequence ID" value="NZ_QWEY01000004.1"/>
</dbReference>
<dbReference type="CDD" id="cd06223">
    <property type="entry name" value="PRTases_typeI"/>
    <property type="match status" value="1"/>
</dbReference>
<reference evidence="4 5" key="1">
    <citation type="submission" date="2018-08" db="EMBL/GenBank/DDBJ databases">
        <title>Flavobacterium tibetense sp. nov., isolated from a wetland YonghuCo on Tibetan Plateau.</title>
        <authorList>
            <person name="Phurbu D."/>
            <person name="Lu H."/>
            <person name="Xing P."/>
        </authorList>
    </citation>
    <scope>NUCLEOTIDE SEQUENCE [LARGE SCALE GENOMIC DNA]</scope>
    <source>
        <strain evidence="4 5">DJC</strain>
    </source>
</reference>
<dbReference type="InterPro" id="IPR029057">
    <property type="entry name" value="PRTase-like"/>
</dbReference>
<dbReference type="InterPro" id="IPR000836">
    <property type="entry name" value="PRTase_dom"/>
</dbReference>
<organism evidence="4 5">
    <name type="scientific">Pseudotabrizicola alkalilacus</name>
    <dbReference type="NCBI Taxonomy" id="2305252"/>
    <lineage>
        <taxon>Bacteria</taxon>
        <taxon>Pseudomonadati</taxon>
        <taxon>Pseudomonadota</taxon>
        <taxon>Alphaproteobacteria</taxon>
        <taxon>Rhodobacterales</taxon>
        <taxon>Paracoccaceae</taxon>
        <taxon>Pseudotabrizicola</taxon>
    </lineage>
</organism>
<dbReference type="PANTHER" id="PTHR47505">
    <property type="entry name" value="DNA UTILIZATION PROTEIN YHGH"/>
    <property type="match status" value="1"/>
</dbReference>
<name>A0A411Z3F7_9RHOB</name>
<comment type="similarity">
    <text evidence="1">Belongs to the ComF/GntX family.</text>
</comment>
<dbReference type="SUPFAM" id="SSF53271">
    <property type="entry name" value="PRTase-like"/>
    <property type="match status" value="1"/>
</dbReference>
<evidence type="ECO:0000259" key="3">
    <source>
        <dbReference type="Pfam" id="PF18912"/>
    </source>
</evidence>
<dbReference type="EMBL" id="QWEY01000004">
    <property type="protein sequence ID" value="RGP37597.1"/>
    <property type="molecule type" value="Genomic_DNA"/>
</dbReference>
<evidence type="ECO:0000259" key="2">
    <source>
        <dbReference type="Pfam" id="PF00156"/>
    </source>
</evidence>